<dbReference type="PROSITE" id="PS51898">
    <property type="entry name" value="TYR_RECOMBINASE"/>
    <property type="match status" value="1"/>
</dbReference>
<sequence length="197" mass="21698">MLANPFVGVKVRGAPQATPFDTTRSLTEDEWLLIRAIANDLEPSRSWSAPAAQRLRFLLDFSYATGLRAHELMTATLGDITCAPRGEAWLRVTGKGAQEGKVALPPVATDALERSLVERGLPVTQARWTPHTLLIPNLATTGESPITPTRRRQITHRLFRTSPACSKPTGPRWPPKFGVPARTGCGIRMRRTRWIGA</sequence>
<dbReference type="InterPro" id="IPR011010">
    <property type="entry name" value="DNA_brk_join_enz"/>
</dbReference>
<keyword evidence="4" id="KW-1185">Reference proteome</keyword>
<dbReference type="Gene3D" id="1.10.443.10">
    <property type="entry name" value="Intergrase catalytic core"/>
    <property type="match status" value="1"/>
</dbReference>
<evidence type="ECO:0000256" key="1">
    <source>
        <dbReference type="ARBA" id="ARBA00023172"/>
    </source>
</evidence>
<dbReference type="AlphaFoldDB" id="A0A7Y9WSH2"/>
<gene>
    <name evidence="3" type="ORF">GGD40_005508</name>
</gene>
<keyword evidence="1" id="KW-0233">DNA recombination</keyword>
<evidence type="ECO:0000259" key="2">
    <source>
        <dbReference type="PROSITE" id="PS51898"/>
    </source>
</evidence>
<dbReference type="GO" id="GO:0006310">
    <property type="term" value="P:DNA recombination"/>
    <property type="evidence" value="ECO:0007669"/>
    <property type="project" value="UniProtKB-KW"/>
</dbReference>
<name>A0A7Y9WSH2_9BURK</name>
<dbReference type="InterPro" id="IPR002104">
    <property type="entry name" value="Integrase_catalytic"/>
</dbReference>
<organism evidence="3 4">
    <name type="scientific">Paraburkholderia bryophila</name>
    <dbReference type="NCBI Taxonomy" id="420952"/>
    <lineage>
        <taxon>Bacteria</taxon>
        <taxon>Pseudomonadati</taxon>
        <taxon>Pseudomonadota</taxon>
        <taxon>Betaproteobacteria</taxon>
        <taxon>Burkholderiales</taxon>
        <taxon>Burkholderiaceae</taxon>
        <taxon>Paraburkholderia</taxon>
    </lineage>
</organism>
<dbReference type="SUPFAM" id="SSF56349">
    <property type="entry name" value="DNA breaking-rejoining enzymes"/>
    <property type="match status" value="1"/>
</dbReference>
<comment type="caution">
    <text evidence="3">The sequence shown here is derived from an EMBL/GenBank/DDBJ whole genome shotgun (WGS) entry which is preliminary data.</text>
</comment>
<accession>A0A7Y9WSH2</accession>
<dbReference type="InterPro" id="IPR013762">
    <property type="entry name" value="Integrase-like_cat_sf"/>
</dbReference>
<protein>
    <submittedName>
        <fullName evidence="3">Integrase</fullName>
    </submittedName>
</protein>
<evidence type="ECO:0000313" key="3">
    <source>
        <dbReference type="EMBL" id="NYH25937.1"/>
    </source>
</evidence>
<reference evidence="3 4" key="1">
    <citation type="submission" date="2020-07" db="EMBL/GenBank/DDBJ databases">
        <title>Exploring microbial biodiversity for novel pathways involved in the catabolism of aromatic compounds derived from lignin.</title>
        <authorList>
            <person name="Elkins J."/>
        </authorList>
    </citation>
    <scope>NUCLEOTIDE SEQUENCE [LARGE SCALE GENOMIC DNA]</scope>
    <source>
        <strain evidence="3 4">H2C3C</strain>
    </source>
</reference>
<evidence type="ECO:0000313" key="4">
    <source>
        <dbReference type="Proteomes" id="UP000540929"/>
    </source>
</evidence>
<dbReference type="GO" id="GO:0003677">
    <property type="term" value="F:DNA binding"/>
    <property type="evidence" value="ECO:0007669"/>
    <property type="project" value="InterPro"/>
</dbReference>
<feature type="domain" description="Tyr recombinase" evidence="2">
    <location>
        <begin position="21"/>
        <end position="197"/>
    </location>
</feature>
<dbReference type="GO" id="GO:0015074">
    <property type="term" value="P:DNA integration"/>
    <property type="evidence" value="ECO:0007669"/>
    <property type="project" value="InterPro"/>
</dbReference>
<dbReference type="EMBL" id="JACCAS010000002">
    <property type="protein sequence ID" value="NYH25937.1"/>
    <property type="molecule type" value="Genomic_DNA"/>
</dbReference>
<dbReference type="Proteomes" id="UP000540929">
    <property type="component" value="Unassembled WGS sequence"/>
</dbReference>
<proteinExistence type="predicted"/>